<dbReference type="RefSeq" id="WP_321547771.1">
    <property type="nucleotide sequence ID" value="NZ_JAXIVS010000007.1"/>
</dbReference>
<protein>
    <submittedName>
        <fullName evidence="1">Uncharacterized protein</fullName>
    </submittedName>
</protein>
<dbReference type="EMBL" id="JAXIVS010000007">
    <property type="protein sequence ID" value="MDY7229048.1"/>
    <property type="molecule type" value="Genomic_DNA"/>
</dbReference>
<gene>
    <name evidence="1" type="ORF">SYV04_21730</name>
</gene>
<evidence type="ECO:0000313" key="1">
    <source>
        <dbReference type="EMBL" id="MDY7229048.1"/>
    </source>
</evidence>
<sequence>MASFIEGSGIQGSSYVNKPGLGGDISGQAGTGAGIAQAGKEQVKRLGGVTRERVYHQVDDKKEEFIKSLHGIADSLQGVGKEGNLGAVQPLVESAVQVIHKVSDRLEKGSTEELIRDAQTQIRQRPGLFIAGCVAIGFLAGRVLKI</sequence>
<name>A0ABU5H869_9BACT</name>
<comment type="caution">
    <text evidence="1">The sequence shown here is derived from an EMBL/GenBank/DDBJ whole genome shotgun (WGS) entry which is preliminary data.</text>
</comment>
<evidence type="ECO:0000313" key="2">
    <source>
        <dbReference type="Proteomes" id="UP001291309"/>
    </source>
</evidence>
<reference evidence="1 2" key="1">
    <citation type="submission" date="2023-12" db="EMBL/GenBank/DDBJ databases">
        <title>the genome sequence of Hyalangium sp. s54d21.</title>
        <authorList>
            <person name="Zhang X."/>
        </authorList>
    </citation>
    <scope>NUCLEOTIDE SEQUENCE [LARGE SCALE GENOMIC DNA]</scope>
    <source>
        <strain evidence="2">s54d21</strain>
    </source>
</reference>
<accession>A0ABU5H869</accession>
<organism evidence="1 2">
    <name type="scientific">Hyalangium rubrum</name>
    <dbReference type="NCBI Taxonomy" id="3103134"/>
    <lineage>
        <taxon>Bacteria</taxon>
        <taxon>Pseudomonadati</taxon>
        <taxon>Myxococcota</taxon>
        <taxon>Myxococcia</taxon>
        <taxon>Myxococcales</taxon>
        <taxon>Cystobacterineae</taxon>
        <taxon>Archangiaceae</taxon>
        <taxon>Hyalangium</taxon>
    </lineage>
</organism>
<proteinExistence type="predicted"/>
<keyword evidence="2" id="KW-1185">Reference proteome</keyword>
<dbReference type="Proteomes" id="UP001291309">
    <property type="component" value="Unassembled WGS sequence"/>
</dbReference>